<organism evidence="1 2">
    <name type="scientific">Streptomyces fagopyri</name>
    <dbReference type="NCBI Taxonomy" id="2662397"/>
    <lineage>
        <taxon>Bacteria</taxon>
        <taxon>Bacillati</taxon>
        <taxon>Actinomycetota</taxon>
        <taxon>Actinomycetes</taxon>
        <taxon>Kitasatosporales</taxon>
        <taxon>Streptomycetaceae</taxon>
        <taxon>Streptomyces</taxon>
    </lineage>
</organism>
<name>A0A5Q0LH28_9ACTN</name>
<dbReference type="KEGG" id="sfy:GFH48_23945"/>
<proteinExistence type="predicted"/>
<gene>
    <name evidence="1" type="ORF">GFH48_23945</name>
</gene>
<sequence>MALNARRRRQLLEATGPLLLQGERVELTTLAAVGTVSVRRQALTAAVVGVLTAGMVMATVKPRPLYIALTDQRLMFFDGNNGGKPGKLLMNLPRPYVSVGSTKKGLFGLTLITRLSVVEQEQDLKLAFPVQHRADGARFVSLLPVTR</sequence>
<evidence type="ECO:0000313" key="2">
    <source>
        <dbReference type="Proteomes" id="UP000326179"/>
    </source>
</evidence>
<evidence type="ECO:0000313" key="1">
    <source>
        <dbReference type="EMBL" id="QFZ75906.1"/>
    </source>
</evidence>
<dbReference type="AlphaFoldDB" id="A0A5Q0LH28"/>
<dbReference type="Proteomes" id="UP000326179">
    <property type="component" value="Chromosome"/>
</dbReference>
<keyword evidence="2" id="KW-1185">Reference proteome</keyword>
<protein>
    <recommendedName>
        <fullName evidence="3">PH domain-containing protein</fullName>
    </recommendedName>
</protein>
<dbReference type="EMBL" id="CP045643">
    <property type="protein sequence ID" value="QFZ75906.1"/>
    <property type="molecule type" value="Genomic_DNA"/>
</dbReference>
<evidence type="ECO:0008006" key="3">
    <source>
        <dbReference type="Google" id="ProtNLM"/>
    </source>
</evidence>
<accession>A0A5Q0LH28</accession>
<dbReference type="RefSeq" id="WP_153290159.1">
    <property type="nucleotide sequence ID" value="NZ_CP045643.1"/>
</dbReference>
<reference evidence="1 2" key="1">
    <citation type="submission" date="2019-10" db="EMBL/GenBank/DDBJ databases">
        <title>A novel species.</title>
        <authorList>
            <person name="Gao J."/>
        </authorList>
    </citation>
    <scope>NUCLEOTIDE SEQUENCE [LARGE SCALE GENOMIC DNA]</scope>
    <source>
        <strain evidence="1 2">QMT-28</strain>
    </source>
</reference>